<dbReference type="InterPro" id="IPR036291">
    <property type="entry name" value="NAD(P)-bd_dom_sf"/>
</dbReference>
<dbReference type="InterPro" id="IPR011990">
    <property type="entry name" value="TPR-like_helical_dom_sf"/>
</dbReference>
<dbReference type="PANTHER" id="PTHR46630:SF1">
    <property type="entry name" value="TETRATRICOPEPTIDE REPEAT PROTEIN 29"/>
    <property type="match status" value="1"/>
</dbReference>
<dbReference type="Gene3D" id="3.40.50.720">
    <property type="entry name" value="NAD(P)-binding Rossmann-like Domain"/>
    <property type="match status" value="1"/>
</dbReference>
<evidence type="ECO:0000256" key="5">
    <source>
        <dbReference type="ARBA" id="ARBA00040665"/>
    </source>
</evidence>
<keyword evidence="2" id="KW-0963">Cytoplasm</keyword>
<reference evidence="7 8" key="1">
    <citation type="submission" date="2024-02" db="EMBL/GenBank/DDBJ databases">
        <authorList>
            <person name="Chen Y."/>
            <person name="Shah S."/>
            <person name="Dougan E. K."/>
            <person name="Thang M."/>
            <person name="Chan C."/>
        </authorList>
    </citation>
    <scope>NUCLEOTIDE SEQUENCE [LARGE SCALE GENOMIC DNA]</scope>
</reference>
<keyword evidence="3" id="KW-0677">Repeat</keyword>
<organism evidence="7 8">
    <name type="scientific">Durusdinium trenchii</name>
    <dbReference type="NCBI Taxonomy" id="1381693"/>
    <lineage>
        <taxon>Eukaryota</taxon>
        <taxon>Sar</taxon>
        <taxon>Alveolata</taxon>
        <taxon>Dinophyceae</taxon>
        <taxon>Suessiales</taxon>
        <taxon>Symbiodiniaceae</taxon>
        <taxon>Durusdinium</taxon>
    </lineage>
</organism>
<evidence type="ECO:0000256" key="2">
    <source>
        <dbReference type="ARBA" id="ARBA00022490"/>
    </source>
</evidence>
<evidence type="ECO:0000313" key="8">
    <source>
        <dbReference type="Proteomes" id="UP001642464"/>
    </source>
</evidence>
<dbReference type="Pfam" id="PF13424">
    <property type="entry name" value="TPR_12"/>
    <property type="match status" value="1"/>
</dbReference>
<keyword evidence="4" id="KW-0802">TPR repeat</keyword>
<protein>
    <recommendedName>
        <fullName evidence="5">Tetratricopeptide repeat protein 29</fullName>
    </recommendedName>
</protein>
<evidence type="ECO:0000256" key="4">
    <source>
        <dbReference type="ARBA" id="ARBA00022803"/>
    </source>
</evidence>
<evidence type="ECO:0000256" key="3">
    <source>
        <dbReference type="ARBA" id="ARBA00022737"/>
    </source>
</evidence>
<keyword evidence="8" id="KW-1185">Reference proteome</keyword>
<dbReference type="SUPFAM" id="SSF51735">
    <property type="entry name" value="NAD(P)-binding Rossmann-fold domains"/>
    <property type="match status" value="1"/>
</dbReference>
<proteinExistence type="predicted"/>
<dbReference type="EMBL" id="CAXAMM010037224">
    <property type="protein sequence ID" value="CAK9076852.1"/>
    <property type="molecule type" value="Genomic_DNA"/>
</dbReference>
<dbReference type="Proteomes" id="UP001642464">
    <property type="component" value="Unassembled WGS sequence"/>
</dbReference>
<accession>A0ABP0PMU7</accession>
<evidence type="ECO:0000313" key="7">
    <source>
        <dbReference type="EMBL" id="CAK9076852.1"/>
    </source>
</evidence>
<sequence length="776" mass="84754">MPPTDRFEAFLLSMHPWRRQPEDALQAMAETLKLPSGQVNKAQPKEGLWKEVDEKLTKEAPEEALALAEAELGKAKQAGNKKAQALALYLAIHVKVYQEDRVAIEKLPTSLKEVAMLYHEAGDFREQEDVMKDILEFHLANSQREAAAATEQEIRDRVRTNKKEEAPCLLRVASVFYAMGAMEGARTLVEEAVASFTSLADQAGQVKALRSLAVLYLAQQKFDDALGALQKALLGSNVEKANICYAQSQIYAAMGGSKGLGSAIESLKEARKFMADAKNQDGELECLQIISELQLSSQKGDLAVATGQEALAVTQASGNKSKEAAALLRLVSASLSSQNEGEALKYAEMAEMKAKEADDIEKEAQATYNVAEILLRRGDKSGAIKRSKEQLARCVERKHSAGQASAMVVLGQALLAENQASAEGMRYLQAALGIYKDSDDFVGLYSAHFALANGYFSRGDLEDGLSHAREVLSCCRRSGDKVNEELVKANIERARQMTAELRMTTPKRPSIENSGILLSPAGPQACHLRHSRVPGSLLDIVASGRNYWGTPRMVVDAAAEADERPPAHCVVFGTALSDNSATQMCLELMDLIGAMAKGDIPKVPVVVQTRGVFGRLCGDMTYGSMTSVAAVTLWGLIRTARLEMPKVPILTLDFQPTMTVAQITRQLKPPMGVAETAYYNKSRWEPQLAAVPSLLRRDLKRDSLSGGGAIPPGEERKAKAESATATKFSRKAFTWTGPSNKMDYCWYRQEWKNVGPAEGEIIARDPLIPVRSLRQY</sequence>
<dbReference type="PANTHER" id="PTHR46630">
    <property type="entry name" value="TETRATRICOPEPTIDE REPEAT PROTEIN 29"/>
    <property type="match status" value="1"/>
</dbReference>
<dbReference type="Gene3D" id="1.25.40.10">
    <property type="entry name" value="Tetratricopeptide repeat domain"/>
    <property type="match status" value="2"/>
</dbReference>
<name>A0ABP0PMU7_9DINO</name>
<gene>
    <name evidence="7" type="ORF">SCF082_LOCUS36972</name>
</gene>
<feature type="region of interest" description="Disordered" evidence="6">
    <location>
        <begin position="702"/>
        <end position="723"/>
    </location>
</feature>
<comment type="subcellular location">
    <subcellularLocation>
        <location evidence="1">Cytoplasm</location>
    </subcellularLocation>
</comment>
<dbReference type="InterPro" id="IPR051476">
    <property type="entry name" value="Bac_ResReg_Asp_Phosphatase"/>
</dbReference>
<evidence type="ECO:0000256" key="6">
    <source>
        <dbReference type="SAM" id="MobiDB-lite"/>
    </source>
</evidence>
<dbReference type="SUPFAM" id="SSF48452">
    <property type="entry name" value="TPR-like"/>
    <property type="match status" value="2"/>
</dbReference>
<evidence type="ECO:0000256" key="1">
    <source>
        <dbReference type="ARBA" id="ARBA00004496"/>
    </source>
</evidence>
<comment type="caution">
    <text evidence="7">The sequence shown here is derived from an EMBL/GenBank/DDBJ whole genome shotgun (WGS) entry which is preliminary data.</text>
</comment>